<sequence>MIINHDAQSASRTFSTLADFEKFLQSRTKENLEDSIVFRSPKSIHSNSTKKANEVIEDNSTSDEFATHWNDPQHTYTYKFEQFKERGYASLVLCDISFTDFYNLDFFTLTVDGSMAGSYSYNTSSIIGAKGTARTLNATVNGFYQEVVSVGGAYSFYTNYLSKFTLTMDRTVFYDMKAKLTFTKIN</sequence>
<reference evidence="1" key="1">
    <citation type="submission" date="2022-04" db="EMBL/GenBank/DDBJ databases">
        <title>Mucilaginibacter sp. RS28 isolated from freshwater.</title>
        <authorList>
            <person name="Ko S.-R."/>
        </authorList>
    </citation>
    <scope>NUCLEOTIDE SEQUENCE</scope>
    <source>
        <strain evidence="1">RS28</strain>
    </source>
</reference>
<dbReference type="AlphaFoldDB" id="A0A9X1X227"/>
<dbReference type="Proteomes" id="UP001139450">
    <property type="component" value="Unassembled WGS sequence"/>
</dbReference>
<gene>
    <name evidence="1" type="ORF">MUY27_08835</name>
</gene>
<dbReference type="RefSeq" id="WP_245129644.1">
    <property type="nucleotide sequence ID" value="NZ_JALJEJ010000003.1"/>
</dbReference>
<keyword evidence="2" id="KW-1185">Reference proteome</keyword>
<proteinExistence type="predicted"/>
<evidence type="ECO:0000313" key="1">
    <source>
        <dbReference type="EMBL" id="MCJ8209812.1"/>
    </source>
</evidence>
<organism evidence="1 2">
    <name type="scientific">Mucilaginibacter straminoryzae</name>
    <dbReference type="NCBI Taxonomy" id="2932774"/>
    <lineage>
        <taxon>Bacteria</taxon>
        <taxon>Pseudomonadati</taxon>
        <taxon>Bacteroidota</taxon>
        <taxon>Sphingobacteriia</taxon>
        <taxon>Sphingobacteriales</taxon>
        <taxon>Sphingobacteriaceae</taxon>
        <taxon>Mucilaginibacter</taxon>
    </lineage>
</organism>
<protein>
    <submittedName>
        <fullName evidence="1">Uncharacterized protein</fullName>
    </submittedName>
</protein>
<comment type="caution">
    <text evidence="1">The sequence shown here is derived from an EMBL/GenBank/DDBJ whole genome shotgun (WGS) entry which is preliminary data.</text>
</comment>
<evidence type="ECO:0000313" key="2">
    <source>
        <dbReference type="Proteomes" id="UP001139450"/>
    </source>
</evidence>
<name>A0A9X1X227_9SPHI</name>
<dbReference type="EMBL" id="JALJEJ010000003">
    <property type="protein sequence ID" value="MCJ8209812.1"/>
    <property type="molecule type" value="Genomic_DNA"/>
</dbReference>
<accession>A0A9X1X227</accession>